<keyword evidence="5 10" id="KW-0297">G-protein coupled receptor</keyword>
<evidence type="ECO:0000256" key="1">
    <source>
        <dbReference type="ARBA" id="ARBA00004651"/>
    </source>
</evidence>
<feature type="transmembrane region" description="Helical" evidence="12">
    <location>
        <begin position="130"/>
        <end position="150"/>
    </location>
</feature>
<dbReference type="Gene3D" id="1.20.1070.10">
    <property type="entry name" value="Rhodopsin 7-helix transmembrane proteins"/>
    <property type="match status" value="1"/>
</dbReference>
<gene>
    <name evidence="14" type="ORF">H4Q32_022076</name>
</gene>
<keyword evidence="15" id="KW-1185">Reference proteome</keyword>
<evidence type="ECO:0000256" key="5">
    <source>
        <dbReference type="ARBA" id="ARBA00023040"/>
    </source>
</evidence>
<protein>
    <submittedName>
        <fullName evidence="14">Beta-4C adrenergic receptor</fullName>
    </submittedName>
</protein>
<evidence type="ECO:0000256" key="2">
    <source>
        <dbReference type="ARBA" id="ARBA00022475"/>
    </source>
</evidence>
<evidence type="ECO:0000313" key="15">
    <source>
        <dbReference type="Proteomes" id="UP000830375"/>
    </source>
</evidence>
<sequence length="798" mass="88567">MSANNSSLADEVKPLLILPLALVIFLTVIGNLLVILAIVRTPQLHTTTNVFIISLALADLIMGCVVQPLSASMVVSGKWLLGKTFCDLWTSVDVLCVTASIETLCVIAVERYIAITRPFEHQVLLGKRKAGYIVCTVWMVASLVSFVPIMNHYSHLDKYDDDVNATQCYSDSECCDFITNQTYAIFSSVVSFYVPLVIMVFVYRKVFVIATRQLKLIDKDRLRFLSTCTEDSCENPGESAQHLRRRSTRHVVKDHKALKTLGIIMGIFILCWLPFFFFNIIKVFNHKVPSKEVFVFLNWLGYTNSGLNPVIYCHSPEYRTAFVNLLRYKKLKRLNRNTMHRHLWTLSSCIQSNNSAKMDHFGHKDPSAKGVNFCSDMCTVFKEEEVEPQPHNDSNAPQINVAEMLKNTRPQKYGSINASINATIFIFQHGRDMEEYVKEFLSICYRATCSDITLMEGFWVGLDDESRMVMPRGNSCWKPDPAPTPAVEMEPEPTADQETHLKPATESETAASSIVEEESEVLADQVCEPAVTSVQVRVLVELEENDWLIDWSAEVMLPTHEPLLPFKIPISESSLSSLESPSNTSQPFLRPSALQFIQRLHLGTSSPALAWYGDSLALPRPSETSAPPQTIYQSAPPWLLAPMAPPETVIPSAPPSSLVPLAPPGLHRGTRSHLCHLGDLGPLASRLLLAITPPWSLGPSDFDWDSLSPCVTSVGQAPPSISSAMGHPRLGCLLLCSGLPSALYSAMDSSIRSSMGSSSAYSTLIPPINISTSLPGPHPPLEPHPFHRSPFRCAFPRR</sequence>
<organism evidence="14 15">
    <name type="scientific">Labeo rohita</name>
    <name type="common">Indian major carp</name>
    <name type="synonym">Cyprinus rohita</name>
    <dbReference type="NCBI Taxonomy" id="84645"/>
    <lineage>
        <taxon>Eukaryota</taxon>
        <taxon>Metazoa</taxon>
        <taxon>Chordata</taxon>
        <taxon>Craniata</taxon>
        <taxon>Vertebrata</taxon>
        <taxon>Euteleostomi</taxon>
        <taxon>Actinopterygii</taxon>
        <taxon>Neopterygii</taxon>
        <taxon>Teleostei</taxon>
        <taxon>Ostariophysi</taxon>
        <taxon>Cypriniformes</taxon>
        <taxon>Cyprinidae</taxon>
        <taxon>Labeoninae</taxon>
        <taxon>Labeonini</taxon>
        <taxon>Labeo</taxon>
    </lineage>
</organism>
<reference evidence="14 15" key="1">
    <citation type="submission" date="2022-01" db="EMBL/GenBank/DDBJ databases">
        <title>A high-quality chromosome-level genome assembly of rohu carp, Labeo rohita.</title>
        <authorList>
            <person name="Arick M.A. II"/>
            <person name="Hsu C.-Y."/>
            <person name="Magbanua Z."/>
            <person name="Pechanova O."/>
            <person name="Grover C."/>
            <person name="Miller E."/>
            <person name="Thrash A."/>
            <person name="Ezzel L."/>
            <person name="Alam S."/>
            <person name="Benzie J."/>
            <person name="Hamilton M."/>
            <person name="Karsi A."/>
            <person name="Lawrence M.L."/>
            <person name="Peterson D.G."/>
        </authorList>
    </citation>
    <scope>NUCLEOTIDE SEQUENCE [LARGE SCALE GENOMIC DNA]</scope>
    <source>
        <strain evidence="15">BAU-BD-2019</strain>
        <tissue evidence="14">Blood</tissue>
    </source>
</reference>
<evidence type="ECO:0000256" key="8">
    <source>
        <dbReference type="ARBA" id="ARBA00023170"/>
    </source>
</evidence>
<feature type="transmembrane region" description="Helical" evidence="12">
    <location>
        <begin position="183"/>
        <end position="203"/>
    </location>
</feature>
<dbReference type="SUPFAM" id="SSF81321">
    <property type="entry name" value="Family A G protein-coupled receptor-like"/>
    <property type="match status" value="1"/>
</dbReference>
<feature type="transmembrane region" description="Helical" evidence="12">
    <location>
        <begin position="15"/>
        <end position="38"/>
    </location>
</feature>
<evidence type="ECO:0000256" key="3">
    <source>
        <dbReference type="ARBA" id="ARBA00022692"/>
    </source>
</evidence>
<evidence type="ECO:0000256" key="7">
    <source>
        <dbReference type="ARBA" id="ARBA00023157"/>
    </source>
</evidence>
<accession>A0ABQ8MAE2</accession>
<keyword evidence="8 10" id="KW-0675">Receptor</keyword>
<dbReference type="Pfam" id="PF00001">
    <property type="entry name" value="7tm_1"/>
    <property type="match status" value="1"/>
</dbReference>
<name>A0ABQ8MAE2_LABRO</name>
<feature type="region of interest" description="Disordered" evidence="11">
    <location>
        <begin position="476"/>
        <end position="515"/>
    </location>
</feature>
<keyword evidence="4 12" id="KW-1133">Transmembrane helix</keyword>
<evidence type="ECO:0000256" key="9">
    <source>
        <dbReference type="ARBA" id="ARBA00023224"/>
    </source>
</evidence>
<evidence type="ECO:0000256" key="11">
    <source>
        <dbReference type="SAM" id="MobiDB-lite"/>
    </source>
</evidence>
<evidence type="ECO:0000259" key="13">
    <source>
        <dbReference type="PROSITE" id="PS50262"/>
    </source>
</evidence>
<dbReference type="PROSITE" id="PS00237">
    <property type="entry name" value="G_PROTEIN_RECEP_F1_1"/>
    <property type="match status" value="1"/>
</dbReference>
<keyword evidence="2" id="KW-1003">Cell membrane</keyword>
<evidence type="ECO:0000256" key="4">
    <source>
        <dbReference type="ARBA" id="ARBA00022989"/>
    </source>
</evidence>
<dbReference type="SMART" id="SM01381">
    <property type="entry name" value="7TM_GPCR_Srsx"/>
    <property type="match status" value="1"/>
</dbReference>
<feature type="transmembrane region" description="Helical" evidence="12">
    <location>
        <begin position="89"/>
        <end position="109"/>
    </location>
</feature>
<evidence type="ECO:0000313" key="14">
    <source>
        <dbReference type="EMBL" id="KAI2659595.1"/>
    </source>
</evidence>
<evidence type="ECO:0000256" key="12">
    <source>
        <dbReference type="SAM" id="Phobius"/>
    </source>
</evidence>
<evidence type="ECO:0000256" key="10">
    <source>
        <dbReference type="RuleBase" id="RU000688"/>
    </source>
</evidence>
<dbReference type="InterPro" id="IPR017452">
    <property type="entry name" value="GPCR_Rhodpsn_7TM"/>
</dbReference>
<dbReference type="PROSITE" id="PS50262">
    <property type="entry name" value="G_PROTEIN_RECEP_F1_2"/>
    <property type="match status" value="1"/>
</dbReference>
<dbReference type="EMBL" id="JACTAM010000010">
    <property type="protein sequence ID" value="KAI2659595.1"/>
    <property type="molecule type" value="Genomic_DNA"/>
</dbReference>
<keyword evidence="7" id="KW-1015">Disulfide bond</keyword>
<feature type="transmembrane region" description="Helical" evidence="12">
    <location>
        <begin position="261"/>
        <end position="281"/>
    </location>
</feature>
<dbReference type="PANTHER" id="PTHR24248:SF3">
    <property type="entry name" value="BETA-3 ADRENERGIC RECEPTOR"/>
    <property type="match status" value="1"/>
</dbReference>
<keyword evidence="9 10" id="KW-0807">Transducer</keyword>
<keyword evidence="3 10" id="KW-0812">Transmembrane</keyword>
<feature type="domain" description="G-protein coupled receptors family 1 profile" evidence="13">
    <location>
        <begin position="30"/>
        <end position="312"/>
    </location>
</feature>
<dbReference type="PRINTS" id="PR00237">
    <property type="entry name" value="GPCRRHODOPSN"/>
</dbReference>
<comment type="similarity">
    <text evidence="10">Belongs to the G-protein coupled receptor 1 family.</text>
</comment>
<dbReference type="PANTHER" id="PTHR24248">
    <property type="entry name" value="ADRENERGIC RECEPTOR-RELATED G-PROTEIN COUPLED RECEPTOR"/>
    <property type="match status" value="1"/>
</dbReference>
<dbReference type="CDD" id="cd15058">
    <property type="entry name" value="7tmA_Beta_AR"/>
    <property type="match status" value="1"/>
</dbReference>
<proteinExistence type="inferred from homology"/>
<comment type="caution">
    <text evidence="14">The sequence shown here is derived from an EMBL/GenBank/DDBJ whole genome shotgun (WGS) entry which is preliminary data.</text>
</comment>
<dbReference type="Proteomes" id="UP000830375">
    <property type="component" value="Unassembled WGS sequence"/>
</dbReference>
<keyword evidence="6 12" id="KW-0472">Membrane</keyword>
<dbReference type="InterPro" id="IPR000276">
    <property type="entry name" value="GPCR_Rhodpsn"/>
</dbReference>
<feature type="transmembrane region" description="Helical" evidence="12">
    <location>
        <begin position="50"/>
        <end position="69"/>
    </location>
</feature>
<evidence type="ECO:0000256" key="6">
    <source>
        <dbReference type="ARBA" id="ARBA00023136"/>
    </source>
</evidence>
<comment type="subcellular location">
    <subcellularLocation>
        <location evidence="1">Cell membrane</location>
        <topology evidence="1">Multi-pass membrane protein</topology>
    </subcellularLocation>
</comment>